<name>I4HJB0_MICAE</name>
<protein>
    <submittedName>
        <fullName evidence="1">Uncharacterized protein</fullName>
    </submittedName>
</protein>
<dbReference type="EMBL" id="CAIN01000072">
    <property type="protein sequence ID" value="CCI22134.1"/>
    <property type="molecule type" value="Genomic_DNA"/>
</dbReference>
<comment type="caution">
    <text evidence="1">The sequence shown here is derived from an EMBL/GenBank/DDBJ whole genome shotgun (WGS) entry which is preliminary data.</text>
</comment>
<gene>
    <name evidence="1" type="ORF">MICAG_1630022</name>
</gene>
<dbReference type="AlphaFoldDB" id="I4HJB0"/>
<evidence type="ECO:0000313" key="1">
    <source>
        <dbReference type="EMBL" id="CCI22134.1"/>
    </source>
</evidence>
<reference evidence="1 2" key="1">
    <citation type="submission" date="2012-04" db="EMBL/GenBank/DDBJ databases">
        <authorList>
            <person name="Genoscope - CEA"/>
        </authorList>
    </citation>
    <scope>NUCLEOTIDE SEQUENCE [LARGE SCALE GENOMIC DNA]</scope>
    <source>
        <strain evidence="1 2">9808</strain>
    </source>
</reference>
<organism evidence="1 2">
    <name type="scientific">Microcystis aeruginosa PCC 9808</name>
    <dbReference type="NCBI Taxonomy" id="1160284"/>
    <lineage>
        <taxon>Bacteria</taxon>
        <taxon>Bacillati</taxon>
        <taxon>Cyanobacteriota</taxon>
        <taxon>Cyanophyceae</taxon>
        <taxon>Oscillatoriophycideae</taxon>
        <taxon>Chroococcales</taxon>
        <taxon>Microcystaceae</taxon>
        <taxon>Microcystis</taxon>
    </lineage>
</organism>
<dbReference type="Proteomes" id="UP000005291">
    <property type="component" value="Unassembled WGS sequence"/>
</dbReference>
<evidence type="ECO:0000313" key="2">
    <source>
        <dbReference type="Proteomes" id="UP000005291"/>
    </source>
</evidence>
<proteinExistence type="predicted"/>
<sequence length="56" mass="6144">MRCSPGILGQLYGSVQTYTSPSAKIQIDENDWKDSINTVRLKLGVGHEVNISSHAK</sequence>
<accession>I4HJB0</accession>
<dbReference type="HOGENOM" id="CLU_3009207_0_0_3"/>